<evidence type="ECO:0000313" key="4">
    <source>
        <dbReference type="Proteomes" id="UP000191418"/>
    </source>
</evidence>
<dbReference type="STRING" id="64969.SAMN02745127_01197"/>
<protein>
    <recommendedName>
        <fullName evidence="2">Lipoprotein LPP20-like domain-containing protein</fullName>
    </recommendedName>
</protein>
<gene>
    <name evidence="3" type="ORF">BTE48_07475</name>
</gene>
<proteinExistence type="predicted"/>
<evidence type="ECO:0000256" key="1">
    <source>
        <dbReference type="SAM" id="SignalP"/>
    </source>
</evidence>
<dbReference type="OrthoDB" id="5616064at2"/>
<dbReference type="AlphaFoldDB" id="A0A1T4NQ18"/>
<dbReference type="InterPro" id="IPR024952">
    <property type="entry name" value="LPP20-like_dom"/>
</dbReference>
<accession>A0A1T4NQ18</accession>
<dbReference type="Gene3D" id="3.10.129.140">
    <property type="entry name" value="Helicobacter TNF-alpha-Inducing protein"/>
    <property type="match status" value="1"/>
</dbReference>
<feature type="signal peptide" evidence="1">
    <location>
        <begin position="1"/>
        <end position="21"/>
    </location>
</feature>
<dbReference type="Pfam" id="PF02169">
    <property type="entry name" value="LPP20"/>
    <property type="match status" value="1"/>
</dbReference>
<dbReference type="PROSITE" id="PS51257">
    <property type="entry name" value="PROKAR_LIPOPROTEIN"/>
    <property type="match status" value="1"/>
</dbReference>
<name>A0A1T4NQ18_9GAMM</name>
<feature type="chain" id="PRO_5012120255" description="Lipoprotein LPP20-like domain-containing protein" evidence="1">
    <location>
        <begin position="22"/>
        <end position="190"/>
    </location>
</feature>
<keyword evidence="1" id="KW-0732">Signal</keyword>
<sequence>MKKHLLSTAALTSVLVLGLSACSSTPEEEQVAVPTYPSWIDKPVVADGIAESACVSSSGNMTLDKKRATANARAMIAQSIESRIKAMDKTYQRVTESEQEMTSGSTFESVSKQVTEQNLRGTKVLESGYFKINDKNQYCVMVGFGQQETKAIFDNAMNAAKAEMSPTSERAMYEEFRAYKAQQEMEESLR</sequence>
<organism evidence="3 4">
    <name type="scientific">Oceanospirillum multiglobuliferum</name>
    <dbReference type="NCBI Taxonomy" id="64969"/>
    <lineage>
        <taxon>Bacteria</taxon>
        <taxon>Pseudomonadati</taxon>
        <taxon>Pseudomonadota</taxon>
        <taxon>Gammaproteobacteria</taxon>
        <taxon>Oceanospirillales</taxon>
        <taxon>Oceanospirillaceae</taxon>
        <taxon>Oceanospirillum</taxon>
    </lineage>
</organism>
<dbReference type="Proteomes" id="UP000191418">
    <property type="component" value="Unassembled WGS sequence"/>
</dbReference>
<keyword evidence="4" id="KW-1185">Reference proteome</keyword>
<comment type="caution">
    <text evidence="3">The sequence shown here is derived from an EMBL/GenBank/DDBJ whole genome shotgun (WGS) entry which is preliminary data.</text>
</comment>
<evidence type="ECO:0000259" key="2">
    <source>
        <dbReference type="Pfam" id="PF02169"/>
    </source>
</evidence>
<dbReference type="EMBL" id="MTSM01000007">
    <property type="protein sequence ID" value="OPX55725.1"/>
    <property type="molecule type" value="Genomic_DNA"/>
</dbReference>
<dbReference type="RefSeq" id="WP_078744818.1">
    <property type="nucleotide sequence ID" value="NZ_FUXG01000006.1"/>
</dbReference>
<evidence type="ECO:0000313" key="3">
    <source>
        <dbReference type="EMBL" id="OPX55725.1"/>
    </source>
</evidence>
<reference evidence="3 4" key="1">
    <citation type="submission" date="2017-01" db="EMBL/GenBank/DDBJ databases">
        <title>Genome Sequencing of a Marine Spirillum, Oceanospirillum multiglobuliferum ATCC 33336, from Japan.</title>
        <authorList>
            <person name="Carney J.G."/>
            <person name="Trachtenberg A.M."/>
            <person name="Rheaume B.A."/>
            <person name="Linnane J.D."/>
            <person name="Pitts N.L."/>
            <person name="Mykles D.L."/>
            <person name="Maclea K.S."/>
        </authorList>
    </citation>
    <scope>NUCLEOTIDE SEQUENCE [LARGE SCALE GENOMIC DNA]</scope>
    <source>
        <strain evidence="3 4">ATCC 33336</strain>
    </source>
</reference>
<feature type="domain" description="Lipoprotein LPP20-like" evidence="2">
    <location>
        <begin position="52"/>
        <end position="140"/>
    </location>
</feature>